<dbReference type="EMBL" id="WVHS01000001">
    <property type="protein sequence ID" value="MXV14838.1"/>
    <property type="molecule type" value="Genomic_DNA"/>
</dbReference>
<dbReference type="InterPro" id="IPR015797">
    <property type="entry name" value="NUDIX_hydrolase-like_dom_sf"/>
</dbReference>
<keyword evidence="6" id="KW-0227">DNA damage</keyword>
<evidence type="ECO:0000256" key="13">
    <source>
        <dbReference type="ARBA" id="ARBA00040794"/>
    </source>
</evidence>
<dbReference type="InterPro" id="IPR020476">
    <property type="entry name" value="Nudix_hydrolase"/>
</dbReference>
<evidence type="ECO:0000256" key="6">
    <source>
        <dbReference type="ARBA" id="ARBA00022763"/>
    </source>
</evidence>
<organism evidence="18 19">
    <name type="scientific">Hufsiella ginkgonis</name>
    <dbReference type="NCBI Taxonomy" id="2695274"/>
    <lineage>
        <taxon>Bacteria</taxon>
        <taxon>Pseudomonadati</taxon>
        <taxon>Bacteroidota</taxon>
        <taxon>Sphingobacteriia</taxon>
        <taxon>Sphingobacteriales</taxon>
        <taxon>Sphingobacteriaceae</taxon>
        <taxon>Hufsiella</taxon>
    </lineage>
</organism>
<dbReference type="CDD" id="cd03425">
    <property type="entry name" value="NUDIX_MutT_NudA_like"/>
    <property type="match status" value="1"/>
</dbReference>
<dbReference type="PRINTS" id="PR00502">
    <property type="entry name" value="NUDIXFAMILY"/>
</dbReference>
<comment type="catalytic activity">
    <reaction evidence="11">
        <text>8-oxo-GTP + H2O = 8-oxo-GMP + diphosphate + H(+)</text>
        <dbReference type="Rhea" id="RHEA:67616"/>
        <dbReference type="ChEBI" id="CHEBI:15377"/>
        <dbReference type="ChEBI" id="CHEBI:15378"/>
        <dbReference type="ChEBI" id="CHEBI:33019"/>
        <dbReference type="ChEBI" id="CHEBI:143553"/>
        <dbReference type="ChEBI" id="CHEBI:145694"/>
    </reaction>
</comment>
<dbReference type="InterPro" id="IPR047127">
    <property type="entry name" value="MutT-like"/>
</dbReference>
<evidence type="ECO:0000259" key="17">
    <source>
        <dbReference type="PROSITE" id="PS51462"/>
    </source>
</evidence>
<evidence type="ECO:0000256" key="1">
    <source>
        <dbReference type="ARBA" id="ARBA00001946"/>
    </source>
</evidence>
<keyword evidence="3" id="KW-0515">Mutator protein</keyword>
<dbReference type="GO" id="GO:0006281">
    <property type="term" value="P:DNA repair"/>
    <property type="evidence" value="ECO:0007669"/>
    <property type="project" value="UniProtKB-KW"/>
</dbReference>
<evidence type="ECO:0000313" key="18">
    <source>
        <dbReference type="EMBL" id="MXV14838.1"/>
    </source>
</evidence>
<dbReference type="GO" id="GO:0046872">
    <property type="term" value="F:metal ion binding"/>
    <property type="evidence" value="ECO:0007669"/>
    <property type="project" value="UniProtKB-KW"/>
</dbReference>
<keyword evidence="4" id="KW-0235">DNA replication</keyword>
<dbReference type="Gene3D" id="3.90.79.10">
    <property type="entry name" value="Nucleoside Triphosphate Pyrophosphohydrolase"/>
    <property type="match status" value="1"/>
</dbReference>
<dbReference type="Pfam" id="PF00293">
    <property type="entry name" value="NUDIX"/>
    <property type="match status" value="1"/>
</dbReference>
<dbReference type="GO" id="GO:0008413">
    <property type="term" value="F:8-oxo-7,8-dihydroguanosine triphosphate pyrophosphatase activity"/>
    <property type="evidence" value="ECO:0007669"/>
    <property type="project" value="TreeGrafter"/>
</dbReference>
<evidence type="ECO:0000256" key="14">
    <source>
        <dbReference type="ARBA" id="ARBA00041592"/>
    </source>
</evidence>
<evidence type="ECO:0000256" key="12">
    <source>
        <dbReference type="ARBA" id="ARBA00038905"/>
    </source>
</evidence>
<feature type="domain" description="Nudix hydrolase" evidence="17">
    <location>
        <begin position="2"/>
        <end position="128"/>
    </location>
</feature>
<evidence type="ECO:0000256" key="9">
    <source>
        <dbReference type="ARBA" id="ARBA00023204"/>
    </source>
</evidence>
<protein>
    <recommendedName>
        <fullName evidence="13">8-oxo-dGTP diphosphatase</fullName>
        <ecNumber evidence="12">3.6.1.55</ecNumber>
    </recommendedName>
    <alternativeName>
        <fullName evidence="16">7,8-dihydro-8-oxoguanine-triphosphatase</fullName>
    </alternativeName>
    <alternativeName>
        <fullName evidence="15">Mutator protein MutT</fullName>
    </alternativeName>
    <alternativeName>
        <fullName evidence="14">dGTP pyrophosphohydrolase</fullName>
    </alternativeName>
</protein>
<evidence type="ECO:0000256" key="15">
    <source>
        <dbReference type="ARBA" id="ARBA00041979"/>
    </source>
</evidence>
<name>A0A7K1XVK5_9SPHI</name>
<dbReference type="GO" id="GO:0006260">
    <property type="term" value="P:DNA replication"/>
    <property type="evidence" value="ECO:0007669"/>
    <property type="project" value="UniProtKB-KW"/>
</dbReference>
<comment type="similarity">
    <text evidence="2">Belongs to the Nudix hydrolase family.</text>
</comment>
<keyword evidence="19" id="KW-1185">Reference proteome</keyword>
<comment type="catalytic activity">
    <reaction evidence="10">
        <text>8-oxo-dGTP + H2O = 8-oxo-dGMP + diphosphate + H(+)</text>
        <dbReference type="Rhea" id="RHEA:31575"/>
        <dbReference type="ChEBI" id="CHEBI:15377"/>
        <dbReference type="ChEBI" id="CHEBI:15378"/>
        <dbReference type="ChEBI" id="CHEBI:33019"/>
        <dbReference type="ChEBI" id="CHEBI:63224"/>
        <dbReference type="ChEBI" id="CHEBI:77896"/>
        <dbReference type="EC" id="3.6.1.55"/>
    </reaction>
</comment>
<keyword evidence="7" id="KW-0378">Hydrolase</keyword>
<dbReference type="SUPFAM" id="SSF55811">
    <property type="entry name" value="Nudix"/>
    <property type="match status" value="1"/>
</dbReference>
<dbReference type="GO" id="GO:0044716">
    <property type="term" value="F:8-oxo-GDP phosphatase activity"/>
    <property type="evidence" value="ECO:0007669"/>
    <property type="project" value="TreeGrafter"/>
</dbReference>
<dbReference type="InterPro" id="IPR000086">
    <property type="entry name" value="NUDIX_hydrolase_dom"/>
</dbReference>
<evidence type="ECO:0000313" key="19">
    <source>
        <dbReference type="Proteomes" id="UP000451233"/>
    </source>
</evidence>
<comment type="caution">
    <text evidence="18">The sequence shown here is derived from an EMBL/GenBank/DDBJ whole genome shotgun (WGS) entry which is preliminary data.</text>
</comment>
<gene>
    <name evidence="18" type="ORF">GS398_05975</name>
</gene>
<dbReference type="AlphaFoldDB" id="A0A7K1XVK5"/>
<evidence type="ECO:0000256" key="2">
    <source>
        <dbReference type="ARBA" id="ARBA00005582"/>
    </source>
</evidence>
<dbReference type="GO" id="GO:0035539">
    <property type="term" value="F:8-oxo-7,8-dihydrodeoxyguanosine triphosphate pyrophosphatase activity"/>
    <property type="evidence" value="ECO:0007669"/>
    <property type="project" value="UniProtKB-EC"/>
</dbReference>
<evidence type="ECO:0000256" key="11">
    <source>
        <dbReference type="ARBA" id="ARBA00036904"/>
    </source>
</evidence>
<evidence type="ECO:0000256" key="8">
    <source>
        <dbReference type="ARBA" id="ARBA00022842"/>
    </source>
</evidence>
<evidence type="ECO:0000256" key="5">
    <source>
        <dbReference type="ARBA" id="ARBA00022723"/>
    </source>
</evidence>
<evidence type="ECO:0000256" key="10">
    <source>
        <dbReference type="ARBA" id="ARBA00035861"/>
    </source>
</evidence>
<keyword evidence="9" id="KW-0234">DNA repair</keyword>
<keyword evidence="8" id="KW-0460">Magnesium</keyword>
<dbReference type="Proteomes" id="UP000451233">
    <property type="component" value="Unassembled WGS sequence"/>
</dbReference>
<evidence type="ECO:0000256" key="7">
    <source>
        <dbReference type="ARBA" id="ARBA00022801"/>
    </source>
</evidence>
<comment type="cofactor">
    <cofactor evidence="1">
        <name>Mg(2+)</name>
        <dbReference type="ChEBI" id="CHEBI:18420"/>
    </cofactor>
</comment>
<sequence length="130" mass="14501">MTNVKDVACAIITSPEGKTLVVQRSAKMLLPLKWEFPGGKVEPGETPAACLAREIGEELQVRIRITGELRPREYAYETVTIRLIPFLAEITAGEIFLHEHADLGWFTHAELLLLDWAAADVAVVREYTGR</sequence>
<keyword evidence="5" id="KW-0479">Metal-binding</keyword>
<dbReference type="PANTHER" id="PTHR47707:SF1">
    <property type="entry name" value="NUDIX HYDROLASE FAMILY PROTEIN"/>
    <property type="match status" value="1"/>
</dbReference>
<dbReference type="RefSeq" id="WP_160905784.1">
    <property type="nucleotide sequence ID" value="NZ_WVHS01000001.1"/>
</dbReference>
<dbReference type="EC" id="3.6.1.55" evidence="12"/>
<evidence type="ECO:0000256" key="3">
    <source>
        <dbReference type="ARBA" id="ARBA00022457"/>
    </source>
</evidence>
<proteinExistence type="inferred from homology"/>
<dbReference type="PANTHER" id="PTHR47707">
    <property type="entry name" value="8-OXO-DGTP DIPHOSPHATASE"/>
    <property type="match status" value="1"/>
</dbReference>
<evidence type="ECO:0000256" key="4">
    <source>
        <dbReference type="ARBA" id="ARBA00022705"/>
    </source>
</evidence>
<accession>A0A7K1XVK5</accession>
<reference evidence="18 19" key="1">
    <citation type="submission" date="2019-11" db="EMBL/GenBank/DDBJ databases">
        <title>Pedobacter sp. HMF7056 Genome sequencing and assembly.</title>
        <authorList>
            <person name="Kang H."/>
            <person name="Kim H."/>
            <person name="Joh K."/>
        </authorList>
    </citation>
    <scope>NUCLEOTIDE SEQUENCE [LARGE SCALE GENOMIC DNA]</scope>
    <source>
        <strain evidence="18 19">HMF7056</strain>
    </source>
</reference>
<evidence type="ECO:0000256" key="16">
    <source>
        <dbReference type="ARBA" id="ARBA00042798"/>
    </source>
</evidence>
<dbReference type="GO" id="GO:0044715">
    <property type="term" value="F:8-oxo-dGDP phosphatase activity"/>
    <property type="evidence" value="ECO:0007669"/>
    <property type="project" value="TreeGrafter"/>
</dbReference>
<dbReference type="PROSITE" id="PS51462">
    <property type="entry name" value="NUDIX"/>
    <property type="match status" value="1"/>
</dbReference>